<dbReference type="HOGENOM" id="CLU_116670_1_0_3"/>
<dbReference type="OrthoDB" id="425753at2"/>
<evidence type="ECO:0008006" key="3">
    <source>
        <dbReference type="Google" id="ProtNLM"/>
    </source>
</evidence>
<dbReference type="KEGG" id="cyc:PCC7424_0014"/>
<name>B7K800_GLOC7</name>
<evidence type="ECO:0000313" key="2">
    <source>
        <dbReference type="Proteomes" id="UP000002384"/>
    </source>
</evidence>
<dbReference type="PANTHER" id="PTHR34235:SF4">
    <property type="entry name" value="SLR0291 PROTEIN"/>
    <property type="match status" value="1"/>
</dbReference>
<dbReference type="STRING" id="65393.PCC7424_0014"/>
<dbReference type="Proteomes" id="UP000002384">
    <property type="component" value="Chromosome"/>
</dbReference>
<dbReference type="Gene3D" id="1.20.1220.20">
    <property type="entry name" value="Uncharcterised protein PF01724"/>
    <property type="match status" value="1"/>
</dbReference>
<organism evidence="1 2">
    <name type="scientific">Gloeothece citriformis (strain PCC 7424)</name>
    <name type="common">Cyanothece sp. (strain PCC 7424)</name>
    <dbReference type="NCBI Taxonomy" id="65393"/>
    <lineage>
        <taxon>Bacteria</taxon>
        <taxon>Bacillati</taxon>
        <taxon>Cyanobacteriota</taxon>
        <taxon>Cyanophyceae</taxon>
        <taxon>Oscillatoriophycideae</taxon>
        <taxon>Chroococcales</taxon>
        <taxon>Aphanothecaceae</taxon>
        <taxon>Gloeothece</taxon>
        <taxon>Gloeothece citriformis</taxon>
    </lineage>
</organism>
<gene>
    <name evidence="1" type="ordered locus">PCC7424_0014</name>
</gene>
<dbReference type="InterPro" id="IPR002636">
    <property type="entry name" value="DUF29"/>
</dbReference>
<dbReference type="Pfam" id="PF01724">
    <property type="entry name" value="DUF29"/>
    <property type="match status" value="1"/>
</dbReference>
<proteinExistence type="predicted"/>
<protein>
    <recommendedName>
        <fullName evidence="3">DUF29 domain-containing protein</fullName>
    </recommendedName>
</protein>
<accession>B7K800</accession>
<dbReference type="PANTHER" id="PTHR34235">
    <property type="entry name" value="SLR1203 PROTEIN-RELATED"/>
    <property type="match status" value="1"/>
</dbReference>
<dbReference type="eggNOG" id="COG2442">
    <property type="taxonomic scope" value="Bacteria"/>
</dbReference>
<dbReference type="AlphaFoldDB" id="B7K800"/>
<dbReference type="RefSeq" id="WP_012597439.1">
    <property type="nucleotide sequence ID" value="NC_011729.1"/>
</dbReference>
<keyword evidence="2" id="KW-1185">Reference proteome</keyword>
<sequence>MSKLNIYDKDFYQWTIEQAKAIDERNLNSLDWENLKEEIEALGRSEYNAVVSLLLKEIEHLLKIDYVPIPECRNKWKAEAAAFKKNIARKITPSMKPKLESQFEGIFQDAAEVVAIEYEIELPQECPYNLEDLLD</sequence>
<dbReference type="EMBL" id="CP001291">
    <property type="protein sequence ID" value="ACK68488.1"/>
    <property type="molecule type" value="Genomic_DNA"/>
</dbReference>
<reference evidence="2" key="1">
    <citation type="journal article" date="2011" name="MBio">
        <title>Novel metabolic attributes of the genus Cyanothece, comprising a group of unicellular nitrogen-fixing Cyanobacteria.</title>
        <authorList>
            <person name="Bandyopadhyay A."/>
            <person name="Elvitigala T."/>
            <person name="Welsh E."/>
            <person name="Stockel J."/>
            <person name="Liberton M."/>
            <person name="Min H."/>
            <person name="Sherman L.A."/>
            <person name="Pakrasi H.B."/>
        </authorList>
    </citation>
    <scope>NUCLEOTIDE SEQUENCE [LARGE SCALE GENOMIC DNA]</scope>
    <source>
        <strain evidence="2">PCC 7424</strain>
    </source>
</reference>
<evidence type="ECO:0000313" key="1">
    <source>
        <dbReference type="EMBL" id="ACK68488.1"/>
    </source>
</evidence>